<dbReference type="Proteomes" id="UP000636709">
    <property type="component" value="Unassembled WGS sequence"/>
</dbReference>
<dbReference type="InterPro" id="IPR033121">
    <property type="entry name" value="PEPTIDASE_A1"/>
</dbReference>
<dbReference type="GO" id="GO:0006508">
    <property type="term" value="P:proteolysis"/>
    <property type="evidence" value="ECO:0007669"/>
    <property type="project" value="UniProtKB-KW"/>
</dbReference>
<reference evidence="6" key="1">
    <citation type="submission" date="2020-07" db="EMBL/GenBank/DDBJ databases">
        <title>Genome sequence and genetic diversity analysis of an under-domesticated orphan crop, white fonio (Digitaria exilis).</title>
        <authorList>
            <person name="Bennetzen J.L."/>
            <person name="Chen S."/>
            <person name="Ma X."/>
            <person name="Wang X."/>
            <person name="Yssel A.E.J."/>
            <person name="Chaluvadi S.R."/>
            <person name="Johnson M."/>
            <person name="Gangashetty P."/>
            <person name="Hamidou F."/>
            <person name="Sanogo M.D."/>
            <person name="Zwaenepoel A."/>
            <person name="Wallace J."/>
            <person name="Van De Peer Y."/>
            <person name="Van Deynze A."/>
        </authorList>
    </citation>
    <scope>NUCLEOTIDE SEQUENCE</scope>
    <source>
        <tissue evidence="6">Leaves</tissue>
    </source>
</reference>
<dbReference type="EMBL" id="JACEFO010002272">
    <property type="protein sequence ID" value="KAF8669134.1"/>
    <property type="molecule type" value="Genomic_DNA"/>
</dbReference>
<dbReference type="InterPro" id="IPR051708">
    <property type="entry name" value="Plant_Aspart_Prot_A1"/>
</dbReference>
<keyword evidence="2" id="KW-0645">Protease</keyword>
<name>A0A835E6J2_9POAL</name>
<evidence type="ECO:0000256" key="3">
    <source>
        <dbReference type="ARBA" id="ARBA00022801"/>
    </source>
</evidence>
<dbReference type="PANTHER" id="PTHR47967:SF45">
    <property type="entry name" value="OS07G0533800 PROTEIN"/>
    <property type="match status" value="1"/>
</dbReference>
<dbReference type="InterPro" id="IPR021109">
    <property type="entry name" value="Peptidase_aspartic_dom_sf"/>
</dbReference>
<dbReference type="GO" id="GO:0005576">
    <property type="term" value="C:extracellular region"/>
    <property type="evidence" value="ECO:0007669"/>
    <property type="project" value="TreeGrafter"/>
</dbReference>
<keyword evidence="3" id="KW-0378">Hydrolase</keyword>
<dbReference type="AlphaFoldDB" id="A0A835E6J2"/>
<dbReference type="PROSITE" id="PS51767">
    <property type="entry name" value="PEPTIDASE_A1"/>
    <property type="match status" value="1"/>
</dbReference>
<dbReference type="Gene3D" id="2.40.70.10">
    <property type="entry name" value="Acid Proteases"/>
    <property type="match status" value="1"/>
</dbReference>
<dbReference type="InterPro" id="IPR032861">
    <property type="entry name" value="TAXi_N"/>
</dbReference>
<evidence type="ECO:0000313" key="7">
    <source>
        <dbReference type="Proteomes" id="UP000636709"/>
    </source>
</evidence>
<accession>A0A835E6J2</accession>
<protein>
    <recommendedName>
        <fullName evidence="5">Peptidase A1 domain-containing protein</fullName>
    </recommendedName>
</protein>
<keyword evidence="7" id="KW-1185">Reference proteome</keyword>
<dbReference type="PANTHER" id="PTHR47967">
    <property type="entry name" value="OS07G0603500 PROTEIN-RELATED"/>
    <property type="match status" value="1"/>
</dbReference>
<evidence type="ECO:0000256" key="1">
    <source>
        <dbReference type="ARBA" id="ARBA00007447"/>
    </source>
</evidence>
<evidence type="ECO:0000256" key="2">
    <source>
        <dbReference type="ARBA" id="ARBA00022670"/>
    </source>
</evidence>
<dbReference type="SUPFAM" id="SSF50630">
    <property type="entry name" value="Acid proteases"/>
    <property type="match status" value="2"/>
</dbReference>
<organism evidence="6 7">
    <name type="scientific">Digitaria exilis</name>
    <dbReference type="NCBI Taxonomy" id="1010633"/>
    <lineage>
        <taxon>Eukaryota</taxon>
        <taxon>Viridiplantae</taxon>
        <taxon>Streptophyta</taxon>
        <taxon>Embryophyta</taxon>
        <taxon>Tracheophyta</taxon>
        <taxon>Spermatophyta</taxon>
        <taxon>Magnoliopsida</taxon>
        <taxon>Liliopsida</taxon>
        <taxon>Poales</taxon>
        <taxon>Poaceae</taxon>
        <taxon>PACMAD clade</taxon>
        <taxon>Panicoideae</taxon>
        <taxon>Panicodae</taxon>
        <taxon>Paniceae</taxon>
        <taxon>Anthephorinae</taxon>
        <taxon>Digitaria</taxon>
    </lineage>
</organism>
<dbReference type="GO" id="GO:0008233">
    <property type="term" value="F:peptidase activity"/>
    <property type="evidence" value="ECO:0007669"/>
    <property type="project" value="UniProtKB-KW"/>
</dbReference>
<comment type="caution">
    <text evidence="6">The sequence shown here is derived from an EMBL/GenBank/DDBJ whole genome shotgun (WGS) entry which is preliminary data.</text>
</comment>
<evidence type="ECO:0000313" key="6">
    <source>
        <dbReference type="EMBL" id="KAF8669134.1"/>
    </source>
</evidence>
<proteinExistence type="inferred from homology"/>
<keyword evidence="4" id="KW-0732">Signal</keyword>
<gene>
    <name evidence="6" type="ORF">HU200_051460</name>
</gene>
<evidence type="ECO:0000256" key="4">
    <source>
        <dbReference type="SAM" id="SignalP"/>
    </source>
</evidence>
<sequence>MTLSIGTPALLYLAIVDTGSYLIWTQCAPCSGDDQSFQQLTPLYSPANSTTFTDLPCDSPLSKRRVHPSYNYTYVRLRLDVGRPGLRHRRHRWVRHRLRLSCTTFTLLVDAAYQQVRTAVESVLPSTTLAMPIMTLHFDGANMTDGLPSILGNYQQQNMHILYDLAKRRCRLLRPIAAQSESPTSDQSYV</sequence>
<dbReference type="OrthoDB" id="696345at2759"/>
<dbReference type="Pfam" id="PF14543">
    <property type="entry name" value="TAXi_N"/>
    <property type="match status" value="1"/>
</dbReference>
<feature type="domain" description="Peptidase A1" evidence="5">
    <location>
        <begin position="1"/>
        <end position="190"/>
    </location>
</feature>
<evidence type="ECO:0000259" key="5">
    <source>
        <dbReference type="PROSITE" id="PS51767"/>
    </source>
</evidence>
<comment type="similarity">
    <text evidence="1">Belongs to the peptidase A1 family.</text>
</comment>
<feature type="signal peptide" evidence="4">
    <location>
        <begin position="1"/>
        <end position="25"/>
    </location>
</feature>
<feature type="chain" id="PRO_5032389775" description="Peptidase A1 domain-containing protein" evidence="4">
    <location>
        <begin position="26"/>
        <end position="190"/>
    </location>
</feature>